<proteinExistence type="predicted"/>
<dbReference type="AlphaFoldDB" id="A0A367PAS9"/>
<dbReference type="Proteomes" id="UP000253501">
    <property type="component" value="Unassembled WGS sequence"/>
</dbReference>
<dbReference type="EMBL" id="QDHA01000109">
    <property type="protein sequence ID" value="RCJ04195.1"/>
    <property type="molecule type" value="Genomic_DNA"/>
</dbReference>
<protein>
    <submittedName>
        <fullName evidence="2">Capsule biosynthesis protein</fullName>
    </submittedName>
</protein>
<keyword evidence="1" id="KW-1133">Transmembrane helix</keyword>
<evidence type="ECO:0000313" key="2">
    <source>
        <dbReference type="EMBL" id="RCJ04195.1"/>
    </source>
</evidence>
<sequence length="77" mass="8765">MRTIFRLFQEHPASVGESYLQHMLSSFSFGASMLFASMAALVHGMLPFLFVATGSNTISRLHERMVTHRNRVASRHR</sequence>
<accession>A0A367PAS9</accession>
<organism evidence="2 3">
    <name type="scientific">Cupriavidus necator</name>
    <name type="common">Alcaligenes eutrophus</name>
    <name type="synonym">Ralstonia eutropha</name>
    <dbReference type="NCBI Taxonomy" id="106590"/>
    <lineage>
        <taxon>Bacteria</taxon>
        <taxon>Pseudomonadati</taxon>
        <taxon>Pseudomonadota</taxon>
        <taxon>Betaproteobacteria</taxon>
        <taxon>Burkholderiales</taxon>
        <taxon>Burkholderiaceae</taxon>
        <taxon>Cupriavidus</taxon>
    </lineage>
</organism>
<feature type="transmembrane region" description="Helical" evidence="1">
    <location>
        <begin position="27"/>
        <end position="52"/>
    </location>
</feature>
<keyword evidence="1" id="KW-0472">Membrane</keyword>
<dbReference type="InterPro" id="IPR045936">
    <property type="entry name" value="DUF6356"/>
</dbReference>
<reference evidence="2 3" key="1">
    <citation type="submission" date="2018-04" db="EMBL/GenBank/DDBJ databases">
        <title>Cupriavidus necator CR12 genome sequencing and assembly.</title>
        <authorList>
            <person name="Ben Fekih I."/>
            <person name="Mazhar H.S."/>
            <person name="Bello S.K."/>
            <person name="Rensing C."/>
        </authorList>
    </citation>
    <scope>NUCLEOTIDE SEQUENCE [LARGE SCALE GENOMIC DNA]</scope>
    <source>
        <strain evidence="2 3">CR12</strain>
    </source>
</reference>
<name>A0A367PAS9_CUPNE</name>
<evidence type="ECO:0000313" key="3">
    <source>
        <dbReference type="Proteomes" id="UP000253501"/>
    </source>
</evidence>
<dbReference type="Pfam" id="PF19883">
    <property type="entry name" value="DUF6356"/>
    <property type="match status" value="1"/>
</dbReference>
<comment type="caution">
    <text evidence="2">The sequence shown here is derived from an EMBL/GenBank/DDBJ whole genome shotgun (WGS) entry which is preliminary data.</text>
</comment>
<gene>
    <name evidence="2" type="ORF">DDK22_33405</name>
</gene>
<keyword evidence="1" id="KW-0812">Transmembrane</keyword>
<evidence type="ECO:0000256" key="1">
    <source>
        <dbReference type="SAM" id="Phobius"/>
    </source>
</evidence>